<dbReference type="Pfam" id="PF00146">
    <property type="entry name" value="NADHdh"/>
    <property type="match status" value="1"/>
</dbReference>
<dbReference type="PANTHER" id="PTHR43359:SF1">
    <property type="entry name" value="FORMATE HYDROGENLYASE SUBUNIT 4-RELATED"/>
    <property type="match status" value="1"/>
</dbReference>
<dbReference type="InterPro" id="IPR052561">
    <property type="entry name" value="ComplexI_Subunit1"/>
</dbReference>
<evidence type="ECO:0000256" key="1">
    <source>
        <dbReference type="ARBA" id="ARBA00004141"/>
    </source>
</evidence>
<feature type="transmembrane region" description="Helical" evidence="5">
    <location>
        <begin position="129"/>
        <end position="150"/>
    </location>
</feature>
<sequence length="283" mass="31086">MLTIFSAIGGLILSPLVGGLLTGLDRRITARLQSRLGPPLLQPFYDILKLLGKQPQVTNAWLVFSAYITLISSALALLIFFMGGDLLLLFFVLTVGAVFQVVGAVCVPSPYSNVGAQRELLLMLAYEPILILVFVGFAMCTGSFSIAAVFQLEQPLLLKMPLLFLALGYALTIKLRKSPFDIAACHHGHQELVRGVQTEYSGPYLALIEIAHWFDLVLILGLCAMFWHTSFVGMAVLVGASLFTEILIDNITARLTWQWMVQKKSLLLGMGLALVNLLWLYVA</sequence>
<evidence type="ECO:0000256" key="3">
    <source>
        <dbReference type="ARBA" id="ARBA00022989"/>
    </source>
</evidence>
<dbReference type="InterPro" id="IPR001694">
    <property type="entry name" value="NADH_UbQ_OxRdtase_su1/FPO"/>
</dbReference>
<keyword evidence="2 5" id="KW-0812">Transmembrane</keyword>
<feature type="transmembrane region" description="Helical" evidence="5">
    <location>
        <begin position="6"/>
        <end position="24"/>
    </location>
</feature>
<dbReference type="EMBL" id="FLUP01000001">
    <property type="protein sequence ID" value="SBW09611.1"/>
    <property type="molecule type" value="Genomic_DNA"/>
</dbReference>
<organism evidence="6">
    <name type="scientific">uncultured Desulfovibrio sp</name>
    <dbReference type="NCBI Taxonomy" id="167968"/>
    <lineage>
        <taxon>Bacteria</taxon>
        <taxon>Pseudomonadati</taxon>
        <taxon>Thermodesulfobacteriota</taxon>
        <taxon>Desulfovibrionia</taxon>
        <taxon>Desulfovibrionales</taxon>
        <taxon>Desulfovibrionaceae</taxon>
        <taxon>Desulfovibrio</taxon>
        <taxon>environmental samples</taxon>
    </lineage>
</organism>
<feature type="transmembrane region" description="Helical" evidence="5">
    <location>
        <begin position="156"/>
        <end position="173"/>
    </location>
</feature>
<evidence type="ECO:0000256" key="5">
    <source>
        <dbReference type="SAM" id="Phobius"/>
    </source>
</evidence>
<protein>
    <submittedName>
        <fullName evidence="6">Respiratory-chain NADH dehydrogenase subunit 1</fullName>
    </submittedName>
</protein>
<evidence type="ECO:0000313" key="6">
    <source>
        <dbReference type="EMBL" id="SBW09611.1"/>
    </source>
</evidence>
<dbReference type="RefSeq" id="WP_192112842.1">
    <property type="nucleotide sequence ID" value="NZ_CABUEN010000006.1"/>
</dbReference>
<dbReference type="GO" id="GO:0005886">
    <property type="term" value="C:plasma membrane"/>
    <property type="evidence" value="ECO:0007669"/>
    <property type="project" value="TreeGrafter"/>
</dbReference>
<gene>
    <name evidence="6" type="ORF">KM92DES2_12744</name>
</gene>
<evidence type="ECO:0000256" key="2">
    <source>
        <dbReference type="ARBA" id="ARBA00022692"/>
    </source>
</evidence>
<comment type="subcellular location">
    <subcellularLocation>
        <location evidence="1">Membrane</location>
        <topology evidence="1">Multi-pass membrane protein</topology>
    </subcellularLocation>
</comment>
<accession>A0A212KD88</accession>
<name>A0A212KD88_9BACT</name>
<evidence type="ECO:0000256" key="4">
    <source>
        <dbReference type="ARBA" id="ARBA00023136"/>
    </source>
</evidence>
<keyword evidence="3 5" id="KW-1133">Transmembrane helix</keyword>
<dbReference type="AlphaFoldDB" id="A0A212KD88"/>
<feature type="transmembrane region" description="Helical" evidence="5">
    <location>
        <begin position="87"/>
        <end position="108"/>
    </location>
</feature>
<dbReference type="PANTHER" id="PTHR43359">
    <property type="entry name" value="FORMATE HYDROGENLYASE SUBUNIT 4"/>
    <property type="match status" value="1"/>
</dbReference>
<feature type="transmembrane region" description="Helical" evidence="5">
    <location>
        <begin position="204"/>
        <end position="227"/>
    </location>
</feature>
<feature type="transmembrane region" description="Helical" evidence="5">
    <location>
        <begin position="60"/>
        <end position="81"/>
    </location>
</feature>
<keyword evidence="4 5" id="KW-0472">Membrane</keyword>
<reference evidence="6" key="1">
    <citation type="submission" date="2016-04" db="EMBL/GenBank/DDBJ databases">
        <authorList>
            <person name="Evans L.H."/>
            <person name="Alamgir A."/>
            <person name="Owens N."/>
            <person name="Weber N.D."/>
            <person name="Virtaneva K."/>
            <person name="Barbian K."/>
            <person name="Babar A."/>
            <person name="Rosenke K."/>
        </authorList>
    </citation>
    <scope>NUCLEOTIDE SEQUENCE</scope>
    <source>
        <strain evidence="6">92-2</strain>
    </source>
</reference>
<feature type="transmembrane region" description="Helical" evidence="5">
    <location>
        <begin position="233"/>
        <end position="253"/>
    </location>
</feature>
<proteinExistence type="predicted"/>
<feature type="transmembrane region" description="Helical" evidence="5">
    <location>
        <begin position="265"/>
        <end position="282"/>
    </location>
</feature>